<dbReference type="PANTHER" id="PTHR12526:SF510">
    <property type="entry name" value="D-INOSITOL 3-PHOSPHATE GLYCOSYLTRANSFERASE"/>
    <property type="match status" value="1"/>
</dbReference>
<dbReference type="EMBL" id="CP044548">
    <property type="protein sequence ID" value="QFQ31146.2"/>
    <property type="molecule type" value="Genomic_DNA"/>
</dbReference>
<dbReference type="Pfam" id="PF13692">
    <property type="entry name" value="Glyco_trans_1_4"/>
    <property type="match status" value="1"/>
</dbReference>
<dbReference type="AlphaFoldDB" id="A0A5P8FNJ0"/>
<evidence type="ECO:0000256" key="1">
    <source>
        <dbReference type="ARBA" id="ARBA00022676"/>
    </source>
</evidence>
<gene>
    <name evidence="3" type="ORF">EEW87_013830</name>
</gene>
<dbReference type="PANTHER" id="PTHR12526">
    <property type="entry name" value="GLYCOSYLTRANSFERASE"/>
    <property type="match status" value="1"/>
</dbReference>
<name>A0A5P8FNJ0_9MICO</name>
<dbReference type="GO" id="GO:0016757">
    <property type="term" value="F:glycosyltransferase activity"/>
    <property type="evidence" value="ECO:0007669"/>
    <property type="project" value="UniProtKB-KW"/>
</dbReference>
<sequence length="379" mass="40526">MSPAQTSGAPRRALVVTVVHHPSDSRIRHREVRALLDAGWQVTYAAPFAGYDVAPDPAEGLTVVDLPRAAGRRRLRAAVAARRLVRRLAPEHDVVVVHDPELVPALAGLARGRRVWDVHEDPAAALVVKEWLPRPLRPVVARGWRRVERLVERRWQLLLAEPGYQERFARTHPVVPNAASVPPRVAAPGRDRVVYLGNVTMARGAAEMVEVGRALRASGPRAPVLHVIGPARDAATQHALDEAAAAGDLVWHGFVPAEQAGAMLDGALAGLSLLHDLPNYRPSTPTKVVEYLAHGVPAVTTPLPLAVELVEACDGGVVVPFGDAAAAAGAVLALHADPERAAQMGRRGHALARERYDWAVQAPLFVAAVSAAARPVRDA</sequence>
<dbReference type="GeneID" id="59162264"/>
<evidence type="ECO:0000256" key="2">
    <source>
        <dbReference type="ARBA" id="ARBA00022679"/>
    </source>
</evidence>
<dbReference type="SUPFAM" id="SSF53756">
    <property type="entry name" value="UDP-Glycosyltransferase/glycogen phosphorylase"/>
    <property type="match status" value="1"/>
</dbReference>
<dbReference type="KEGG" id="jme:EEW87_013830"/>
<dbReference type="Proteomes" id="UP000271708">
    <property type="component" value="Chromosome"/>
</dbReference>
<dbReference type="CDD" id="cd03801">
    <property type="entry name" value="GT4_PimA-like"/>
    <property type="match status" value="1"/>
</dbReference>
<keyword evidence="1" id="KW-0328">Glycosyltransferase</keyword>
<evidence type="ECO:0000313" key="3">
    <source>
        <dbReference type="EMBL" id="QFQ31146.2"/>
    </source>
</evidence>
<organism evidence="3 4">
    <name type="scientific">Janibacter melonis</name>
    <dbReference type="NCBI Taxonomy" id="262209"/>
    <lineage>
        <taxon>Bacteria</taxon>
        <taxon>Bacillati</taxon>
        <taxon>Actinomycetota</taxon>
        <taxon>Actinomycetes</taxon>
        <taxon>Micrococcales</taxon>
        <taxon>Intrasporangiaceae</taxon>
        <taxon>Janibacter</taxon>
    </lineage>
</organism>
<protein>
    <submittedName>
        <fullName evidence="3">Glycosyltransferase</fullName>
    </submittedName>
</protein>
<proteinExistence type="predicted"/>
<accession>A0A5P8FNJ0</accession>
<dbReference type="RefSeq" id="WP_123093738.1">
    <property type="nucleotide sequence ID" value="NZ_CP044548.2"/>
</dbReference>
<reference evidence="3 4" key="1">
    <citation type="submission" date="2019-09" db="EMBL/GenBank/DDBJ databases">
        <title>Complete Genome Sequence of Janibacter melonis M714 with both human health impact and industrial applications.</title>
        <authorList>
            <person name="Jin M."/>
            <person name="Zhao Q.R."/>
        </authorList>
    </citation>
    <scope>NUCLEOTIDE SEQUENCE [LARGE SCALE GENOMIC DNA]</scope>
    <source>
        <strain evidence="3 4">M714</strain>
    </source>
</reference>
<keyword evidence="2 3" id="KW-0808">Transferase</keyword>
<dbReference type="Gene3D" id="3.40.50.2000">
    <property type="entry name" value="Glycogen Phosphorylase B"/>
    <property type="match status" value="2"/>
</dbReference>
<evidence type="ECO:0000313" key="4">
    <source>
        <dbReference type="Proteomes" id="UP000271708"/>
    </source>
</evidence>